<organism evidence="1 2">
    <name type="scientific">Salinarimonas ramus</name>
    <dbReference type="NCBI Taxonomy" id="690164"/>
    <lineage>
        <taxon>Bacteria</taxon>
        <taxon>Pseudomonadati</taxon>
        <taxon>Pseudomonadota</taxon>
        <taxon>Alphaproteobacteria</taxon>
        <taxon>Hyphomicrobiales</taxon>
        <taxon>Salinarimonadaceae</taxon>
        <taxon>Salinarimonas</taxon>
    </lineage>
</organism>
<dbReference type="EMBL" id="BMMF01000003">
    <property type="protein sequence ID" value="GGK27722.1"/>
    <property type="molecule type" value="Genomic_DNA"/>
</dbReference>
<comment type="caution">
    <text evidence="1">The sequence shown here is derived from an EMBL/GenBank/DDBJ whole genome shotgun (WGS) entry which is preliminary data.</text>
</comment>
<sequence length="678" mass="76848">MRWPEEENEENGYPGRYRRTADATVAQYLDAPWREAAVRSARKHAERLLARAKKNESPNLPKQDQLCAWLDADNLTDVVAVILQDDAHNGVSMTGAILAEAAGKLFCSRPNVKHWQLVGRIIENDPVARRVLVDLIRRRVSKRPALREDIRTVARAIVRQPEKYGKAFTLRDQDTLVEMGLHWRSKPELKEIWFGLHALGHIMPCRDDQHIFDLLFEVDTAFAAELIEEFGNPYQPALVLQYGALDPSRRFANWLRLIEAAMPAFEADGAWNGRVLLPLLLLTAQHAMRSEVGRPAGRDDLLEHRDKVLAELAEQVVAAILARSDGAPAALRWSGWLFRSAMSQLEDERVPFPDNAESRARPAWLVIRAATRSAEAGLWSNMRPPDVPPEDELCVEAVRILSSLEHDRTAPRRDLIFQVLPDEPEHFLEGENGRRMRELPSLFVIWGKRADAFGTRVLARALFDKDVVATFADLWRRTLVLREIAEHGNAFRTDGDAYQDYIRRASETIRFVIALGINLVDYVQDARQSIIFTDRHAVALTLFANLHDAIREMLAIDPVSRKDIEYLHDQLCVRRFLYEMGYAAQNTFAAPLAETDRPTVGDMICERCEVSRSFFQSLQMLRVNGASHERIARELNSVGIRLERLVDQAERLNAIEHARKIDLEGFIAGAAAGGQSSP</sequence>
<evidence type="ECO:0000313" key="2">
    <source>
        <dbReference type="Proteomes" id="UP000600449"/>
    </source>
</evidence>
<keyword evidence="2" id="KW-1185">Reference proteome</keyword>
<reference evidence="1 2" key="1">
    <citation type="journal article" date="2014" name="Int. J. Syst. Evol. Microbiol.">
        <title>Complete genome sequence of Corynebacterium casei LMG S-19264T (=DSM 44701T), isolated from a smear-ripened cheese.</title>
        <authorList>
            <consortium name="US DOE Joint Genome Institute (JGI-PGF)"/>
            <person name="Walter F."/>
            <person name="Albersmeier A."/>
            <person name="Kalinowski J."/>
            <person name="Ruckert C."/>
        </authorList>
    </citation>
    <scope>NUCLEOTIDE SEQUENCE [LARGE SCALE GENOMIC DNA]</scope>
    <source>
        <strain evidence="1 2">CGMCC 1.9161</strain>
    </source>
</reference>
<dbReference type="Proteomes" id="UP000600449">
    <property type="component" value="Unassembled WGS sequence"/>
</dbReference>
<dbReference type="RefSeq" id="WP_188910813.1">
    <property type="nucleotide sequence ID" value="NZ_BMMF01000003.1"/>
</dbReference>
<gene>
    <name evidence="1" type="ORF">GCM10011322_12840</name>
</gene>
<dbReference type="AlphaFoldDB" id="A0A917Q5X3"/>
<accession>A0A917Q5X3</accession>
<proteinExistence type="predicted"/>
<protein>
    <submittedName>
        <fullName evidence="1">Uncharacterized protein</fullName>
    </submittedName>
</protein>
<evidence type="ECO:0000313" key="1">
    <source>
        <dbReference type="EMBL" id="GGK27722.1"/>
    </source>
</evidence>
<name>A0A917Q5X3_9HYPH</name>